<dbReference type="OrthoDB" id="1723294at2"/>
<dbReference type="Pfam" id="PF13432">
    <property type="entry name" value="TPR_16"/>
    <property type="match status" value="1"/>
</dbReference>
<name>A0A4R2RNL5_9FIRM</name>
<proteinExistence type="predicted"/>
<sequence length="239" mass="25608">MLWGKQGGRRAQMIKKTLAILVAVGLVGSTMAGIFYLPESTPPEAATPVNDDAALANLESTWLNELPALEAATKQAGAKGQDWMALANKRYDLGELAMERNQPEASSAYYAQAVEAYQQALKQLPDDVNARVDLATAAFYSQQLDVAEKNFKQALAKDPKHVQGQINYGIFLAIARQDVPAAKAVWEQALAVDPSAPQAARFKQMIAWADSMLAKPQGQAGAGTGQPDLSGLRNEPAAK</sequence>
<dbReference type="RefSeq" id="WP_131920657.1">
    <property type="nucleotide sequence ID" value="NZ_JAOQNU010000040.1"/>
</dbReference>
<evidence type="ECO:0000313" key="2">
    <source>
        <dbReference type="EMBL" id="TCP60785.1"/>
    </source>
</evidence>
<reference evidence="2 3" key="1">
    <citation type="submission" date="2019-03" db="EMBL/GenBank/DDBJ databases">
        <title>Genomic Encyclopedia of Type Strains, Phase IV (KMG-IV): sequencing the most valuable type-strain genomes for metagenomic binning, comparative biology and taxonomic classification.</title>
        <authorList>
            <person name="Goeker M."/>
        </authorList>
    </citation>
    <scope>NUCLEOTIDE SEQUENCE [LARGE SCALE GENOMIC DNA]</scope>
    <source>
        <strain evidence="2 3">DSM 11170</strain>
    </source>
</reference>
<dbReference type="AlphaFoldDB" id="A0A4R2RNL5"/>
<gene>
    <name evidence="2" type="ORF">EDD73_13417</name>
</gene>
<evidence type="ECO:0000256" key="1">
    <source>
        <dbReference type="SAM" id="MobiDB-lite"/>
    </source>
</evidence>
<dbReference type="Proteomes" id="UP000294813">
    <property type="component" value="Unassembled WGS sequence"/>
</dbReference>
<dbReference type="InterPro" id="IPR011990">
    <property type="entry name" value="TPR-like_helical_dom_sf"/>
</dbReference>
<dbReference type="EMBL" id="SLXT01000034">
    <property type="protein sequence ID" value="TCP60785.1"/>
    <property type="molecule type" value="Genomic_DNA"/>
</dbReference>
<dbReference type="Gene3D" id="1.25.40.10">
    <property type="entry name" value="Tetratricopeptide repeat domain"/>
    <property type="match status" value="1"/>
</dbReference>
<protein>
    <submittedName>
        <fullName evidence="2">Tetratricopeptide repeat protein</fullName>
    </submittedName>
</protein>
<feature type="region of interest" description="Disordered" evidence="1">
    <location>
        <begin position="216"/>
        <end position="239"/>
    </location>
</feature>
<dbReference type="SUPFAM" id="SSF48452">
    <property type="entry name" value="TPR-like"/>
    <property type="match status" value="1"/>
</dbReference>
<keyword evidence="3" id="KW-1185">Reference proteome</keyword>
<comment type="caution">
    <text evidence="2">The sequence shown here is derived from an EMBL/GenBank/DDBJ whole genome shotgun (WGS) entry which is preliminary data.</text>
</comment>
<organism evidence="2 3">
    <name type="scientific">Heliophilum fasciatum</name>
    <dbReference type="NCBI Taxonomy" id="35700"/>
    <lineage>
        <taxon>Bacteria</taxon>
        <taxon>Bacillati</taxon>
        <taxon>Bacillota</taxon>
        <taxon>Clostridia</taxon>
        <taxon>Eubacteriales</taxon>
        <taxon>Heliobacteriaceae</taxon>
        <taxon>Heliophilum</taxon>
    </lineage>
</organism>
<accession>A0A4R2RNL5</accession>
<evidence type="ECO:0000313" key="3">
    <source>
        <dbReference type="Proteomes" id="UP000294813"/>
    </source>
</evidence>